<dbReference type="InterPro" id="IPR008331">
    <property type="entry name" value="Ferritin_DPS_dom"/>
</dbReference>
<dbReference type="Pfam" id="PF00210">
    <property type="entry name" value="Ferritin"/>
    <property type="match status" value="1"/>
</dbReference>
<evidence type="ECO:0000313" key="1">
    <source>
        <dbReference type="EMBL" id="MET1254574.1"/>
    </source>
</evidence>
<dbReference type="CDD" id="cd01043">
    <property type="entry name" value="DPS"/>
    <property type="match status" value="1"/>
</dbReference>
<dbReference type="PANTHER" id="PTHR42932:SF3">
    <property type="entry name" value="DNA PROTECTION DURING STARVATION PROTEIN"/>
    <property type="match status" value="1"/>
</dbReference>
<reference evidence="1 2" key="1">
    <citation type="submission" date="2024-06" db="EMBL/GenBank/DDBJ databases">
        <authorList>
            <person name="Li F."/>
        </authorList>
    </citation>
    <scope>NUCLEOTIDE SEQUENCE [LARGE SCALE GENOMIC DNA]</scope>
    <source>
        <strain evidence="1 2">GXAS 311</strain>
    </source>
</reference>
<dbReference type="PROSITE" id="PS00818">
    <property type="entry name" value="DPS_1"/>
    <property type="match status" value="1"/>
</dbReference>
<dbReference type="Proteomes" id="UP001548189">
    <property type="component" value="Unassembled WGS sequence"/>
</dbReference>
<comment type="caution">
    <text evidence="1">The sequence shown here is derived from an EMBL/GenBank/DDBJ whole genome shotgun (WGS) entry which is preliminary data.</text>
</comment>
<name>A0ABV2BRM2_9GAMM</name>
<gene>
    <name evidence="1" type="ORF">ABVT43_05490</name>
</gene>
<dbReference type="EMBL" id="JBEVCJ010000004">
    <property type="protein sequence ID" value="MET1254574.1"/>
    <property type="molecule type" value="Genomic_DNA"/>
</dbReference>
<dbReference type="PANTHER" id="PTHR42932">
    <property type="entry name" value="GENERAL STRESS PROTEIN 20U"/>
    <property type="match status" value="1"/>
</dbReference>
<sequence>MPSVMRTILNSQTEESSLNNGVVRNDRKALSVKLSEALADSYKLHLKTLNVHWNISGPLFYAVHQITEQQYESIALAVDEIAERIRAIGFSAPGTQQELNHYCSLKDIAPNMGAIDMVRDLIAANETCAKNMRNVVEEAENCRDVKSADLITSQIGLYEKNAWMLRALIS</sequence>
<organism evidence="1 2">
    <name type="scientific">Aliikangiella maris</name>
    <dbReference type="NCBI Taxonomy" id="3162458"/>
    <lineage>
        <taxon>Bacteria</taxon>
        <taxon>Pseudomonadati</taxon>
        <taxon>Pseudomonadota</taxon>
        <taxon>Gammaproteobacteria</taxon>
        <taxon>Oceanospirillales</taxon>
        <taxon>Pleioneaceae</taxon>
        <taxon>Aliikangiella</taxon>
    </lineage>
</organism>
<dbReference type="PRINTS" id="PR01346">
    <property type="entry name" value="HELNAPAPROT"/>
</dbReference>
<dbReference type="InterPro" id="IPR012347">
    <property type="entry name" value="Ferritin-like"/>
</dbReference>
<dbReference type="InterPro" id="IPR023188">
    <property type="entry name" value="DPS_DNA-bd_CS"/>
</dbReference>
<protein>
    <submittedName>
        <fullName evidence="1">Dps family protein</fullName>
    </submittedName>
</protein>
<keyword evidence="2" id="KW-1185">Reference proteome</keyword>
<accession>A0ABV2BRM2</accession>
<dbReference type="PIRSF" id="PIRSF005900">
    <property type="entry name" value="Dps"/>
    <property type="match status" value="1"/>
</dbReference>
<dbReference type="SUPFAM" id="SSF47240">
    <property type="entry name" value="Ferritin-like"/>
    <property type="match status" value="1"/>
</dbReference>
<proteinExistence type="predicted"/>
<dbReference type="InterPro" id="IPR009078">
    <property type="entry name" value="Ferritin-like_SF"/>
</dbReference>
<dbReference type="Gene3D" id="1.20.1260.10">
    <property type="match status" value="1"/>
</dbReference>
<evidence type="ECO:0000313" key="2">
    <source>
        <dbReference type="Proteomes" id="UP001548189"/>
    </source>
</evidence>
<dbReference type="InterPro" id="IPR002177">
    <property type="entry name" value="DPS_DNA-bd"/>
</dbReference>
<dbReference type="PROSITE" id="PS00819">
    <property type="entry name" value="DPS_2"/>
    <property type="match status" value="1"/>
</dbReference>